<keyword evidence="4" id="KW-0732">Signal</keyword>
<feature type="compositionally biased region" description="Acidic residues" evidence="2">
    <location>
        <begin position="211"/>
        <end position="220"/>
    </location>
</feature>
<dbReference type="SMART" id="SM00184">
    <property type="entry name" value="RING"/>
    <property type="match status" value="1"/>
</dbReference>
<dbReference type="Pfam" id="PF13639">
    <property type="entry name" value="zf-RING_2"/>
    <property type="match status" value="1"/>
</dbReference>
<feature type="region of interest" description="Disordered" evidence="2">
    <location>
        <begin position="28"/>
        <end position="56"/>
    </location>
</feature>
<proteinExistence type="predicted"/>
<dbReference type="CDD" id="cd16454">
    <property type="entry name" value="RING-H2_PA-TM-RING"/>
    <property type="match status" value="1"/>
</dbReference>
<feature type="compositionally biased region" description="Basic and acidic residues" evidence="2">
    <location>
        <begin position="843"/>
        <end position="861"/>
    </location>
</feature>
<keyword evidence="1" id="KW-0479">Metal-binding</keyword>
<evidence type="ECO:0000259" key="5">
    <source>
        <dbReference type="PROSITE" id="PS50089"/>
    </source>
</evidence>
<protein>
    <recommendedName>
        <fullName evidence="5">RING-type domain-containing protein</fullName>
    </recommendedName>
</protein>
<feature type="region of interest" description="Disordered" evidence="2">
    <location>
        <begin position="657"/>
        <end position="681"/>
    </location>
</feature>
<dbReference type="SUPFAM" id="SSF52540">
    <property type="entry name" value="P-loop containing nucleoside triphosphate hydrolases"/>
    <property type="match status" value="1"/>
</dbReference>
<feature type="region of interest" description="Disordered" evidence="2">
    <location>
        <begin position="910"/>
        <end position="979"/>
    </location>
</feature>
<feature type="region of interest" description="Disordered" evidence="2">
    <location>
        <begin position="769"/>
        <end position="861"/>
    </location>
</feature>
<dbReference type="InterPro" id="IPR013083">
    <property type="entry name" value="Znf_RING/FYVE/PHD"/>
</dbReference>
<evidence type="ECO:0000313" key="7">
    <source>
        <dbReference type="Proteomes" id="UP000696485"/>
    </source>
</evidence>
<accession>A0A9P5VI62</accession>
<dbReference type="GO" id="GO:0008270">
    <property type="term" value="F:zinc ion binding"/>
    <property type="evidence" value="ECO:0007669"/>
    <property type="project" value="UniProtKB-KW"/>
</dbReference>
<reference evidence="6" key="1">
    <citation type="journal article" date="2020" name="Fungal Divers.">
        <title>Resolving the Mortierellaceae phylogeny through synthesis of multi-gene phylogenetics and phylogenomics.</title>
        <authorList>
            <person name="Vandepol N."/>
            <person name="Liber J."/>
            <person name="Desiro A."/>
            <person name="Na H."/>
            <person name="Kennedy M."/>
            <person name="Barry K."/>
            <person name="Grigoriev I.V."/>
            <person name="Miller A.N."/>
            <person name="O'Donnell K."/>
            <person name="Stajich J.E."/>
            <person name="Bonito G."/>
        </authorList>
    </citation>
    <scope>NUCLEOTIDE SEQUENCE</scope>
    <source>
        <strain evidence="6">NVP1</strain>
    </source>
</reference>
<dbReference type="PANTHER" id="PTHR46411:SF3">
    <property type="entry name" value="AAA+ ATPASE DOMAIN-CONTAINING PROTEIN"/>
    <property type="match status" value="1"/>
</dbReference>
<name>A0A9P5VI62_9FUNG</name>
<sequence length="1676" mass="184091">MLHVAASLIYYLFVILCASTHAHPIQRLTSRQDPSPSPYPSSSPSSPSPSPVLTSSPVIPPTLIQTPLIQIVAPNVTLFAALDSPHPQPITPAAPSFTDTPRSVGGVVPNPQSSNDAPLLLPTSSLALAPSQIYHVNESLFYGAGGSEPLTGILIEWTLGCDIGDRFPIYPPTERPWIAFISSAMLSKLPKNTTSANTVPSNNNGTKNSEEAEQNEESDSTGEVQCTVSNLIAIIEAISESVTGVIMYYDPDGAVTFPELRAQAEKAVQDVFLSQNPPSPSPMPPPPPVPNVIALSKRLVGITKEQLMAKLATPGMSPYLIDTPTPALNTGPEGSSATPMPATLPTIGVLAMGDPNLISILKTSTGSAGESVIAQLKFANNAFGPNPPATPIPPVGMPTPISERPAADRSLGMFFWVILGSVVLIVGIWVGFGVVEARTLARRREQIELDNVKLRTVDQKVLDTYKTKIFQEADISYSDDEYEDDPPAGAALGTNMRSHMATDDSHVSEKRDTNIRHDSQDGYGQLPGSQRFFARADLSFLKKRFSQHRNNSPTLKRRSGSFDETLYGGLDSLRASKIPHSESILEEERRMALEVAMRRDERCRSWAENKVMMFDYAGESESEYGYDQENKYKSHADEGWTSLGIDTIKALDLSSASPSLKAGSRRESSHSTTPAQKDLPAMPALARGGGGVHQPQLRHKSRFILPRKIETNMPSLQVVSSTEVASPTVYGEGSAGPSTAGFLPPPGWGGERRRSSHATVAVPDNGMGIAQDWAGPHGQKLRRSSLQVQRIGNGAPVHEESIAGEDDDQEQSQSDLDDGCGVGQTEPSPGRRLRRASIQAHRINLDNKDENVSEKEKELEAPKAIRSPVDYKERFSVIGIELPDIYSPTSGEFSRLSLDADQLISQNKELRRLSHKRRQQRGRTLDSEELRDDSYGSNFGSDDHRGHYPLHGKDSTNTTMATDMTTSTASGGINGQRRKERKRKYDPCAICLEEYEVGDKLRELPCKHFFHSQCIDPWFMDVHSICPVCKRDYSEGTLPADAVFEFNDPSKSKSSSVPASSPSPLSIPLKFVVSRYLGLTTQLRSFAVDRLYLVLGRLRCLHYALNQYNQGVDSQSEVFRQYWKHHTLSQLSGFGFQIANSSQSIVVEGLQEMIERVEEIYAQEITAARDMIKGGYITFDGLNELFHPSVPVKGVTSLGGTPGIFLVTEYYFEERRSLLGMERSFHWTMEFVTSLGSHFAVARFTEILSGWTGFRARPLSELTYVPLQPEERAGFQGRGEKYAQIAAGGAQFLAYSPNTFFMHDLSTNSAGKKLMSKSGVSQLSSGGRIMVDPARGALLGHHASQGMDEPTQAMIQLAARYRRWLNTRSTTSGISSAVGQETLVLWESVPEEMAIFCWPAVVGFSFSAKAWGHVLASELDPIAFHDQAFDQLVLPAERKMLIRALVRFGGEDNTQDIIGGKRGGSVFLLHGPPGVGKTLTAEAIAEVLHRPLYYVTMGELGMTPDEMERRLGDVLDLCADWNALVLLDEADVFLEQRSTSDIVRNAMVCVMLRLLEYHPGILFLTTNRVQTFDPAFESRVTVAMRYEHLSENARVQIWKNLLGRVTVTIDGDSLDYGRLGHHVLNGRQIKNAVRLVVALAREQQSAVNQALLDTTLRIVNLGRQDMQADDSWNESK</sequence>
<dbReference type="InterPro" id="IPR001841">
    <property type="entry name" value="Znf_RING"/>
</dbReference>
<keyword evidence="7" id="KW-1185">Reference proteome</keyword>
<dbReference type="InterPro" id="IPR027417">
    <property type="entry name" value="P-loop_NTPase"/>
</dbReference>
<evidence type="ECO:0000256" key="2">
    <source>
        <dbReference type="SAM" id="MobiDB-lite"/>
    </source>
</evidence>
<feature type="compositionally biased region" description="Basic and acidic residues" evidence="2">
    <location>
        <begin position="941"/>
        <end position="954"/>
    </location>
</feature>
<dbReference type="SUPFAM" id="SSF57850">
    <property type="entry name" value="RING/U-box"/>
    <property type="match status" value="1"/>
</dbReference>
<dbReference type="InterPro" id="IPR003593">
    <property type="entry name" value="AAA+_ATPase"/>
</dbReference>
<keyword evidence="3" id="KW-1133">Transmembrane helix</keyword>
<dbReference type="GO" id="GO:0005524">
    <property type="term" value="F:ATP binding"/>
    <property type="evidence" value="ECO:0007669"/>
    <property type="project" value="InterPro"/>
</dbReference>
<keyword evidence="1" id="KW-0863">Zinc-finger</keyword>
<feature type="transmembrane region" description="Helical" evidence="3">
    <location>
        <begin position="413"/>
        <end position="435"/>
    </location>
</feature>
<gene>
    <name evidence="6" type="ORF">BG006_011106</name>
</gene>
<feature type="chain" id="PRO_5040432744" description="RING-type domain-containing protein" evidence="4">
    <location>
        <begin position="23"/>
        <end position="1676"/>
    </location>
</feature>
<evidence type="ECO:0000256" key="3">
    <source>
        <dbReference type="SAM" id="Phobius"/>
    </source>
</evidence>
<feature type="region of interest" description="Disordered" evidence="2">
    <location>
        <begin position="192"/>
        <end position="223"/>
    </location>
</feature>
<dbReference type="CDD" id="cd19481">
    <property type="entry name" value="RecA-like_protease"/>
    <property type="match status" value="1"/>
</dbReference>
<organism evidence="6 7">
    <name type="scientific">Podila minutissima</name>
    <dbReference type="NCBI Taxonomy" id="64525"/>
    <lineage>
        <taxon>Eukaryota</taxon>
        <taxon>Fungi</taxon>
        <taxon>Fungi incertae sedis</taxon>
        <taxon>Mucoromycota</taxon>
        <taxon>Mortierellomycotina</taxon>
        <taxon>Mortierellomycetes</taxon>
        <taxon>Mortierellales</taxon>
        <taxon>Mortierellaceae</taxon>
        <taxon>Podila</taxon>
    </lineage>
</organism>
<feature type="compositionally biased region" description="Acidic residues" evidence="2">
    <location>
        <begin position="802"/>
        <end position="818"/>
    </location>
</feature>
<evidence type="ECO:0000313" key="6">
    <source>
        <dbReference type="EMBL" id="KAF9325410.1"/>
    </source>
</evidence>
<comment type="caution">
    <text evidence="6">The sequence shown here is derived from an EMBL/GenBank/DDBJ whole genome shotgun (WGS) entry which is preliminary data.</text>
</comment>
<dbReference type="Proteomes" id="UP000696485">
    <property type="component" value="Unassembled WGS sequence"/>
</dbReference>
<feature type="compositionally biased region" description="Basic and acidic residues" evidence="2">
    <location>
        <begin position="923"/>
        <end position="934"/>
    </location>
</feature>
<dbReference type="Gene3D" id="3.30.40.10">
    <property type="entry name" value="Zinc/RING finger domain, C3HC4 (zinc finger)"/>
    <property type="match status" value="1"/>
</dbReference>
<evidence type="ECO:0000256" key="1">
    <source>
        <dbReference type="PROSITE-ProRule" id="PRU00175"/>
    </source>
</evidence>
<dbReference type="PANTHER" id="PTHR46411">
    <property type="entry name" value="FAMILY ATPASE, PUTATIVE-RELATED"/>
    <property type="match status" value="1"/>
</dbReference>
<dbReference type="SMART" id="SM00382">
    <property type="entry name" value="AAA"/>
    <property type="match status" value="1"/>
</dbReference>
<dbReference type="InterPro" id="IPR003959">
    <property type="entry name" value="ATPase_AAA_core"/>
</dbReference>
<feature type="domain" description="RING-type" evidence="5">
    <location>
        <begin position="988"/>
        <end position="1030"/>
    </location>
</feature>
<feature type="compositionally biased region" description="Low complexity" evidence="2">
    <location>
        <begin position="955"/>
        <end position="969"/>
    </location>
</feature>
<feature type="compositionally biased region" description="Polar residues" evidence="2">
    <location>
        <begin position="192"/>
        <end position="207"/>
    </location>
</feature>
<feature type="signal peptide" evidence="4">
    <location>
        <begin position="1"/>
        <end position="22"/>
    </location>
</feature>
<dbReference type="PROSITE" id="PS50089">
    <property type="entry name" value="ZF_RING_2"/>
    <property type="match status" value="1"/>
</dbReference>
<dbReference type="GO" id="GO:0016887">
    <property type="term" value="F:ATP hydrolysis activity"/>
    <property type="evidence" value="ECO:0007669"/>
    <property type="project" value="InterPro"/>
</dbReference>
<evidence type="ECO:0000256" key="4">
    <source>
        <dbReference type="SAM" id="SignalP"/>
    </source>
</evidence>
<keyword evidence="3" id="KW-0812">Transmembrane</keyword>
<dbReference type="Gene3D" id="3.40.50.300">
    <property type="entry name" value="P-loop containing nucleotide triphosphate hydrolases"/>
    <property type="match status" value="1"/>
</dbReference>
<dbReference type="EMBL" id="JAAAUY010000929">
    <property type="protein sequence ID" value="KAF9325410.1"/>
    <property type="molecule type" value="Genomic_DNA"/>
</dbReference>
<keyword evidence="3" id="KW-0472">Membrane</keyword>
<dbReference type="Pfam" id="PF00004">
    <property type="entry name" value="AAA"/>
    <property type="match status" value="1"/>
</dbReference>
<dbReference type="FunFam" id="3.30.40.10:FF:000388">
    <property type="entry name" value="Putative RING zinc finger domain superfamily protein"/>
    <property type="match status" value="1"/>
</dbReference>
<keyword evidence="1" id="KW-0862">Zinc</keyword>
<feature type="compositionally biased region" description="Pro residues" evidence="2">
    <location>
        <begin position="35"/>
        <end position="50"/>
    </location>
</feature>